<evidence type="ECO:0000313" key="3">
    <source>
        <dbReference type="Proteomes" id="UP000298390"/>
    </source>
</evidence>
<sequence>MLMSPARLCGSPLGFRPQSPTIAEPAPLVPTEPSSPQVKTEPREETIVDTFVPGPADDTKGETETVEVSDTSDQEASRTRSGRRISASKSKAKDKKRSKKAAKQATVQPSLATDLPSVPVAPAGTTPSDTPTAPSALGELTPSTTVPAMKTNRLVSESKKRRRVSNDIGGDADAGGTTNRLQASPTTKANVTPIHRASSVVSYASASPPRDRAVPPTIATSDADATDVEMMDLNPESDNDLTDHQIRAHYASTVSDAARQKRLGKQPVRRNLPNPEAPPVSGPSSGAQRIAKHAIHGAIYQGYPSPPAQYAYDLAKTRSGTQPTHTPSRLPHVIAQRPPTPLQAPPHYPVHYAPGPFPANANGPAQPPVLHPGLPPPLVLTRSPQGGHRPIQGSSVHFFLRNILSSQLLAWSGIDDDFVFVQFPGKGAQDAGNHSRMHAVETVLTKYLNINDTTLFQPLPDIAQPRPNADPRWYRLGNLQPRDRDTLVNGVWWDAPEGTFCVLAPNKMPPTYIGTWRHPHRLGSTTEDGMAESFRTTLESAEPAAYIQAVLDADRRARGRWRHYAIMESFRQVVASVSVRKLTLEAQDANDPGEPVASLYIESPTLDAAQWDDFRTYLRGLTYGGSHAGPPELINEAFFCVYCHSNDHPTFLCTVPNTPGWHGPSLDAVRNAITTERRNMDRNTNNGRGGGRGGRGRGGRGRGRGGYRGRGGLASTQHAT</sequence>
<feature type="region of interest" description="Disordered" evidence="1">
    <location>
        <begin position="251"/>
        <end position="287"/>
    </location>
</feature>
<comment type="caution">
    <text evidence="2">The sequence shown here is derived from an EMBL/GenBank/DDBJ whole genome shotgun (WGS) entry which is preliminary data.</text>
</comment>
<feature type="compositionally biased region" description="Low complexity" evidence="1">
    <location>
        <begin position="169"/>
        <end position="178"/>
    </location>
</feature>
<evidence type="ECO:0000313" key="2">
    <source>
        <dbReference type="EMBL" id="TFY57611.1"/>
    </source>
</evidence>
<dbReference type="Proteomes" id="UP000298390">
    <property type="component" value="Unassembled WGS sequence"/>
</dbReference>
<dbReference type="STRING" id="34475.A0A4Y9Y863"/>
<feature type="compositionally biased region" description="Polar residues" evidence="1">
    <location>
        <begin position="179"/>
        <end position="190"/>
    </location>
</feature>
<feature type="region of interest" description="Disordered" evidence="1">
    <location>
        <begin position="1"/>
        <end position="225"/>
    </location>
</feature>
<name>A0A4Y9Y863_9APHY</name>
<feature type="compositionally biased region" description="Basic residues" evidence="1">
    <location>
        <begin position="694"/>
        <end position="707"/>
    </location>
</feature>
<dbReference type="AlphaFoldDB" id="A0A4Y9Y863"/>
<feature type="compositionally biased region" description="Acidic residues" evidence="1">
    <location>
        <begin position="64"/>
        <end position="73"/>
    </location>
</feature>
<feature type="compositionally biased region" description="Basic residues" evidence="1">
    <location>
        <begin position="90"/>
        <end position="102"/>
    </location>
</feature>
<feature type="compositionally biased region" description="Low complexity" evidence="1">
    <location>
        <begin position="121"/>
        <end position="136"/>
    </location>
</feature>
<reference evidence="2 3" key="1">
    <citation type="submission" date="2019-01" db="EMBL/GenBank/DDBJ databases">
        <title>Genome sequencing of the rare red list fungi Fomitopsis rosea.</title>
        <authorList>
            <person name="Buettner E."/>
            <person name="Kellner H."/>
        </authorList>
    </citation>
    <scope>NUCLEOTIDE SEQUENCE [LARGE SCALE GENOMIC DNA]</scope>
    <source>
        <strain evidence="2 3">DSM 105464</strain>
    </source>
</reference>
<feature type="region of interest" description="Disordered" evidence="1">
    <location>
        <begin position="675"/>
        <end position="720"/>
    </location>
</feature>
<dbReference type="EMBL" id="SEKV01000415">
    <property type="protein sequence ID" value="TFY57611.1"/>
    <property type="molecule type" value="Genomic_DNA"/>
</dbReference>
<evidence type="ECO:0000256" key="1">
    <source>
        <dbReference type="SAM" id="MobiDB-lite"/>
    </source>
</evidence>
<protein>
    <submittedName>
        <fullName evidence="2">Uncharacterized protein</fullName>
    </submittedName>
</protein>
<accession>A0A4Y9Y863</accession>
<feature type="compositionally biased region" description="Low complexity" evidence="1">
    <location>
        <begin position="197"/>
        <end position="207"/>
    </location>
</feature>
<organism evidence="2 3">
    <name type="scientific">Rhodofomes roseus</name>
    <dbReference type="NCBI Taxonomy" id="34475"/>
    <lineage>
        <taxon>Eukaryota</taxon>
        <taxon>Fungi</taxon>
        <taxon>Dikarya</taxon>
        <taxon>Basidiomycota</taxon>
        <taxon>Agaricomycotina</taxon>
        <taxon>Agaricomycetes</taxon>
        <taxon>Polyporales</taxon>
        <taxon>Rhodofomes</taxon>
    </lineage>
</organism>
<gene>
    <name evidence="2" type="ORF">EVJ58_g6919</name>
</gene>
<proteinExistence type="predicted"/>